<proteinExistence type="predicted"/>
<dbReference type="EMBL" id="KQ964423">
    <property type="protein sequence ID" value="KXN74505.1"/>
    <property type="molecule type" value="Genomic_DNA"/>
</dbReference>
<accession>A0A137PHR3</accession>
<evidence type="ECO:0000256" key="1">
    <source>
        <dbReference type="SAM" id="Coils"/>
    </source>
</evidence>
<evidence type="ECO:0008006" key="4">
    <source>
        <dbReference type="Google" id="ProtNLM"/>
    </source>
</evidence>
<name>A0A137PHR3_CONC2</name>
<reference evidence="2 3" key="1">
    <citation type="journal article" date="2015" name="Genome Biol. Evol.">
        <title>Phylogenomic analyses indicate that early fungi evolved digesting cell walls of algal ancestors of land plants.</title>
        <authorList>
            <person name="Chang Y."/>
            <person name="Wang S."/>
            <person name="Sekimoto S."/>
            <person name="Aerts A.L."/>
            <person name="Choi C."/>
            <person name="Clum A."/>
            <person name="LaButti K.M."/>
            <person name="Lindquist E.A."/>
            <person name="Yee Ngan C."/>
            <person name="Ohm R.A."/>
            <person name="Salamov A.A."/>
            <person name="Grigoriev I.V."/>
            <person name="Spatafora J.W."/>
            <person name="Berbee M.L."/>
        </authorList>
    </citation>
    <scope>NUCLEOTIDE SEQUENCE [LARGE SCALE GENOMIC DNA]</scope>
    <source>
        <strain evidence="2 3">NRRL 28638</strain>
    </source>
</reference>
<evidence type="ECO:0000313" key="2">
    <source>
        <dbReference type="EMBL" id="KXN74505.1"/>
    </source>
</evidence>
<dbReference type="Proteomes" id="UP000070444">
    <property type="component" value="Unassembled WGS sequence"/>
</dbReference>
<protein>
    <recommendedName>
        <fullName evidence="4">Nucleoporin Nup120/160-domain-containing protein</fullName>
    </recommendedName>
</protein>
<keyword evidence="3" id="KW-1185">Reference proteome</keyword>
<sequence length="1462" mass="169542">MSNNSVIDSFLTCSYIHTPLSTPIKYQEVKINTYYFPFNSTSILVKAIHNAIQTRIELSFLSVDNKDQFAPIVINIPGGTVSNFIVYEDTSQTSFRLWAIGRLNGLIRFNFKPDILEPKQIVYSGLKLFEDRKLDDVDFSMHIELIEMNRMLLVPKHCLTPTIVDIMSGPNRELSVYKTLEIPKYVGFSFFPGLMSFTGSSVEIETPKHNITSILQLPNGNKVLFWLRDYKRIHIWDLQTYNESFSKSFDIAINHVKDVNEYKDLNLNQLRVKSIHSFIDNQDQSTFYLLIAYENIDSPLINIFRGKIDDSGNLDQSHWECIHLVKWANWDSETNSTSTIQDIHLAHETIISSVDVQDEGSSSNLNNAHLLKIWILIERMNSPFVFSIDIPLDQCDLADEYESRTLLSFSSPTVYFEECLTNELEYSFDMNLSAPVLMESFIDKLFRPFQFSFSTLITAMHQYIDIVNGKEESTESENFFIDFMKSKLANFISPPCEKDLSIDTQDISYQIEIFISICKNLENYIKSPRRIIKFKEMEDQMALVGVEYIGLIRASHQIEYINTIISYEIDSSAIFKICSNSSNTENILLQGPCKQKGLYSFIETLANFNRFVKFESGYFDVEIKPFESNLDESHFSLTEVYSSKAFYNSYIHQFISDDANFQSTISQLAHKVRNNLTSIQRLIDLINIFEQSNTQLDIEAESSVLHYKSSPSSISFETSFLSNTSYQMVNSGFEVANLLLWFLINCKACISSQLLDSYISQCIDIHIKYTRLYQLLSYPTQKFSIGSTSSFTSDLAFPYITGPQEPEYYQTISNFVPTTIPSILDGFINLFDFKDQSSTSPFNSTFLTTRADEILSNLDFTKILAKQKTPTMALILLQWLCYHHKSSRHTLKFLSTLKPHPIIFYFMGALEAKIYGDNLKFVQSFQKASICDVKQFKTWEDSHPLQQVIPKEYFERGASGYFFFLANHFKSIGYYKLASEFYRRTLYEFELTVMDLLQEASSNTSPRAQSQSKDVNKSQDNAIGLRISQNITQLDGSSIEFNRNEFIYLLVSCYNKLKKYKSSIDYLKELNHPRRKAQLIYDLVFSLYEDDNLMKINSMILEDLEWDFIQAIKQIYQLKSLSIQQRTKILIFLQTWYLKKNDWSLTISALIDQIIISINYAKNTLGISIIELKNHVKLWKKVIRYFKRLPKDTSIEVNYFFNADNNGWRSEPRKLLFTIFDAIKQHQKSVHRLKLANMSHIALDPLKLNSCQEFVNVLVENNMLYRALDFSIYHQLDLTPILQNLTVQVIRNPAFPPNRFLSPDPSYFFKAIFEILERSYLPRICYFKEPPKYEITVKHYASVIETLIASNHHQSIPPRLSSYVRNTDFNLLLTIYCKYEITKEVGDLAILYLESIPLPKPQDLFNRNKKLPLPLETILYVISSLKSINMTIGIGEELERVLNNHLDQLKGLEANFRKLALN</sequence>
<evidence type="ECO:0000313" key="3">
    <source>
        <dbReference type="Proteomes" id="UP000070444"/>
    </source>
</evidence>
<gene>
    <name evidence="2" type="ORF">CONCODRAFT_82955</name>
</gene>
<feature type="coiled-coil region" evidence="1">
    <location>
        <begin position="1435"/>
        <end position="1462"/>
    </location>
</feature>
<organism evidence="2 3">
    <name type="scientific">Conidiobolus coronatus (strain ATCC 28846 / CBS 209.66 / NRRL 28638)</name>
    <name type="common">Delacroixia coronata</name>
    <dbReference type="NCBI Taxonomy" id="796925"/>
    <lineage>
        <taxon>Eukaryota</taxon>
        <taxon>Fungi</taxon>
        <taxon>Fungi incertae sedis</taxon>
        <taxon>Zoopagomycota</taxon>
        <taxon>Entomophthoromycotina</taxon>
        <taxon>Entomophthoromycetes</taxon>
        <taxon>Entomophthorales</taxon>
        <taxon>Ancylistaceae</taxon>
        <taxon>Conidiobolus</taxon>
    </lineage>
</organism>
<keyword evidence="1" id="KW-0175">Coiled coil</keyword>